<comment type="caution">
    <text evidence="2">The sequence shown here is derived from an EMBL/GenBank/DDBJ whole genome shotgun (WGS) entry which is preliminary data.</text>
</comment>
<evidence type="ECO:0000256" key="1">
    <source>
        <dbReference type="SAM" id="MobiDB-lite"/>
    </source>
</evidence>
<reference evidence="2 3" key="1">
    <citation type="submission" date="2020-08" db="EMBL/GenBank/DDBJ databases">
        <title>Bridging the membrane lipid divide: bacteria of the FCB group superphylum have the potential to synthesize archaeal ether lipids.</title>
        <authorList>
            <person name="Villanueva L."/>
            <person name="Von Meijenfeldt F.A.B."/>
            <person name="Westbye A.B."/>
            <person name="Yadav S."/>
            <person name="Hopmans E.C."/>
            <person name="Dutilh B.E."/>
            <person name="Sinninghe Damste J.S."/>
        </authorList>
    </citation>
    <scope>NUCLEOTIDE SEQUENCE [LARGE SCALE GENOMIC DNA]</scope>
    <source>
        <strain evidence="2">NIOZ-UU30</strain>
    </source>
</reference>
<gene>
    <name evidence="2" type="ORF">H8E23_09935</name>
</gene>
<feature type="compositionally biased region" description="Basic and acidic residues" evidence="1">
    <location>
        <begin position="8"/>
        <end position="20"/>
    </location>
</feature>
<sequence length="144" mass="16147">MAHRKSKRFSEKYAPDAKPDSRIQTEILKRTQNDELACAVAFEIAKDLGVTPELVGMTADLSNFRLIQCQMGLFGYRPRKKIITPQTRIDPALKDAILEALVEDKLPCKRAWEIASRLKARKMAVSGSCEALKVKIKPCQLGAF</sequence>
<evidence type="ECO:0000313" key="3">
    <source>
        <dbReference type="Proteomes" id="UP000603434"/>
    </source>
</evidence>
<dbReference type="Proteomes" id="UP000603434">
    <property type="component" value="Unassembled WGS sequence"/>
</dbReference>
<dbReference type="EMBL" id="JACNJH010000145">
    <property type="protein sequence ID" value="MBC8361707.1"/>
    <property type="molecule type" value="Genomic_DNA"/>
</dbReference>
<organism evidence="2 3">
    <name type="scientific">Candidatus Desulfatibia profunda</name>
    <dbReference type="NCBI Taxonomy" id="2841695"/>
    <lineage>
        <taxon>Bacteria</taxon>
        <taxon>Pseudomonadati</taxon>
        <taxon>Thermodesulfobacteriota</taxon>
        <taxon>Desulfobacteria</taxon>
        <taxon>Desulfobacterales</taxon>
        <taxon>Desulfobacterales incertae sedis</taxon>
        <taxon>Candidatus Desulfatibia</taxon>
    </lineage>
</organism>
<evidence type="ECO:0000313" key="2">
    <source>
        <dbReference type="EMBL" id="MBC8361707.1"/>
    </source>
</evidence>
<protein>
    <submittedName>
        <fullName evidence="2">Uncharacterized protein</fullName>
    </submittedName>
</protein>
<name>A0A8J6NT15_9BACT</name>
<proteinExistence type="predicted"/>
<accession>A0A8J6NT15</accession>
<feature type="region of interest" description="Disordered" evidence="1">
    <location>
        <begin position="1"/>
        <end position="20"/>
    </location>
</feature>
<dbReference type="AlphaFoldDB" id="A0A8J6NT15"/>